<dbReference type="KEGG" id="pbk:Back11_18800"/>
<evidence type="ECO:0000313" key="1">
    <source>
        <dbReference type="EMBL" id="BBH20535.1"/>
    </source>
</evidence>
<dbReference type="AlphaFoldDB" id="A0A3G9IWL0"/>
<organism evidence="1 2">
    <name type="scientific">Paenibacillus baekrokdamisoli</name>
    <dbReference type="NCBI Taxonomy" id="1712516"/>
    <lineage>
        <taxon>Bacteria</taxon>
        <taxon>Bacillati</taxon>
        <taxon>Bacillota</taxon>
        <taxon>Bacilli</taxon>
        <taxon>Bacillales</taxon>
        <taxon>Paenibacillaceae</taxon>
        <taxon>Paenibacillus</taxon>
    </lineage>
</organism>
<name>A0A3G9IWL0_9BACL</name>
<evidence type="ECO:0000313" key="2">
    <source>
        <dbReference type="Proteomes" id="UP000275368"/>
    </source>
</evidence>
<keyword evidence="2" id="KW-1185">Reference proteome</keyword>
<dbReference type="OrthoDB" id="9782846at2"/>
<gene>
    <name evidence="1" type="ORF">Back11_18800</name>
</gene>
<accession>A0A3G9IWL0</accession>
<dbReference type="RefSeq" id="WP_125655643.1">
    <property type="nucleotide sequence ID" value="NZ_AP019308.1"/>
</dbReference>
<dbReference type="Proteomes" id="UP000275368">
    <property type="component" value="Chromosome"/>
</dbReference>
<reference evidence="1 2" key="1">
    <citation type="submission" date="2018-11" db="EMBL/GenBank/DDBJ databases">
        <title>Complete genome sequence of Paenibacillus baekrokdamisoli strain KCTC 33723.</title>
        <authorList>
            <person name="Kang S.W."/>
            <person name="Lee K.C."/>
            <person name="Kim K.K."/>
            <person name="Kim J.S."/>
            <person name="Kim D.S."/>
            <person name="Ko S.H."/>
            <person name="Yang S.H."/>
            <person name="Lee J.S."/>
        </authorList>
    </citation>
    <scope>NUCLEOTIDE SEQUENCE [LARGE SCALE GENOMIC DNA]</scope>
    <source>
        <strain evidence="1 2">KCTC 33723</strain>
    </source>
</reference>
<dbReference type="EMBL" id="AP019308">
    <property type="protein sequence ID" value="BBH20535.1"/>
    <property type="molecule type" value="Genomic_DNA"/>
</dbReference>
<sequence>MRASQASEHKAFGVAGGTAVPILKSLQTDDYWRKGIVEGKNTDAFVFDVDKTVGRDTDVLLKAEAGQKVESEVSEALKKYVANETSLEDALKKADEVINGTQSK</sequence>
<proteinExistence type="predicted"/>
<protein>
    <submittedName>
        <fullName evidence="1">Uncharacterized protein</fullName>
    </submittedName>
</protein>